<dbReference type="NCBIfam" id="TIGR01764">
    <property type="entry name" value="excise"/>
    <property type="match status" value="1"/>
</dbReference>
<dbReference type="AlphaFoldDB" id="A0A3G8ZNK2"/>
<dbReference type="OrthoDB" id="26212at2"/>
<dbReference type="Proteomes" id="UP000268084">
    <property type="component" value="Chromosome"/>
</dbReference>
<sequence length="149" mass="16392">MSTILASTRDRELLAASAVELDQAKQVVDHLSTNTSLQLSMNRSRGDDLVEIPRELSAIIAQVLTVIARGGTVTVGSMPDELTTSTAAEQLGVSRPTLMKMIDRGEIEARKVGSHTRLRSADVMLFRKDRLARRRAAFEALRAMEDELD</sequence>
<dbReference type="SUPFAM" id="SSF46955">
    <property type="entry name" value="Putative DNA-binding domain"/>
    <property type="match status" value="1"/>
</dbReference>
<organism evidence="2 3">
    <name type="scientific">Nakamurella antarctica</name>
    <dbReference type="NCBI Taxonomy" id="1902245"/>
    <lineage>
        <taxon>Bacteria</taxon>
        <taxon>Bacillati</taxon>
        <taxon>Actinomycetota</taxon>
        <taxon>Actinomycetes</taxon>
        <taxon>Nakamurellales</taxon>
        <taxon>Nakamurellaceae</taxon>
        <taxon>Nakamurella</taxon>
    </lineage>
</organism>
<accession>A0A3G8ZNK2</accession>
<proteinExistence type="predicted"/>
<dbReference type="InterPro" id="IPR010093">
    <property type="entry name" value="SinI_DNA-bd"/>
</dbReference>
<evidence type="ECO:0000313" key="3">
    <source>
        <dbReference type="Proteomes" id="UP000268084"/>
    </source>
</evidence>
<protein>
    <submittedName>
        <fullName evidence="2">Helix-turn-helix domain-containing protein</fullName>
    </submittedName>
</protein>
<reference evidence="2 3" key="1">
    <citation type="submission" date="2018-11" db="EMBL/GenBank/DDBJ databases">
        <authorList>
            <person name="Da X."/>
        </authorList>
    </citation>
    <scope>NUCLEOTIDE SEQUENCE [LARGE SCALE GENOMIC DNA]</scope>
    <source>
        <strain evidence="2 3">S14-144</strain>
    </source>
</reference>
<dbReference type="RefSeq" id="WP_124799783.1">
    <property type="nucleotide sequence ID" value="NZ_CP034170.1"/>
</dbReference>
<reference evidence="2 3" key="2">
    <citation type="submission" date="2018-12" db="EMBL/GenBank/DDBJ databases">
        <title>Nakamurella antarcticus sp. nov., isolated from Antarctica South Shetland Islands soil.</title>
        <authorList>
            <person name="Peng F."/>
        </authorList>
    </citation>
    <scope>NUCLEOTIDE SEQUENCE [LARGE SCALE GENOMIC DNA]</scope>
    <source>
        <strain evidence="2 3">S14-144</strain>
    </source>
</reference>
<keyword evidence="3" id="KW-1185">Reference proteome</keyword>
<dbReference type="Pfam" id="PF12728">
    <property type="entry name" value="HTH_17"/>
    <property type="match status" value="1"/>
</dbReference>
<dbReference type="GO" id="GO:0003677">
    <property type="term" value="F:DNA binding"/>
    <property type="evidence" value="ECO:0007669"/>
    <property type="project" value="InterPro"/>
</dbReference>
<gene>
    <name evidence="2" type="ORF">EH165_12755</name>
</gene>
<evidence type="ECO:0000259" key="1">
    <source>
        <dbReference type="Pfam" id="PF12728"/>
    </source>
</evidence>
<evidence type="ECO:0000313" key="2">
    <source>
        <dbReference type="EMBL" id="AZI58879.1"/>
    </source>
</evidence>
<dbReference type="InterPro" id="IPR009061">
    <property type="entry name" value="DNA-bd_dom_put_sf"/>
</dbReference>
<dbReference type="EMBL" id="CP034170">
    <property type="protein sequence ID" value="AZI58879.1"/>
    <property type="molecule type" value="Genomic_DNA"/>
</dbReference>
<feature type="domain" description="Helix-turn-helix" evidence="1">
    <location>
        <begin position="82"/>
        <end position="126"/>
    </location>
</feature>
<name>A0A3G8ZNK2_9ACTN</name>
<dbReference type="KEGG" id="nak:EH165_12755"/>
<dbReference type="InterPro" id="IPR041657">
    <property type="entry name" value="HTH_17"/>
</dbReference>